<dbReference type="Gene3D" id="3.40.47.10">
    <property type="match status" value="1"/>
</dbReference>
<feature type="domain" description="Beta-ketoacyl-[acyl-carrier-protein] synthase III C-terminal" evidence="10">
    <location>
        <begin position="243"/>
        <end position="332"/>
    </location>
</feature>
<feature type="domain" description="Beta-ketoacyl-[acyl-carrier-protein] synthase III N-terminal" evidence="11">
    <location>
        <begin position="106"/>
        <end position="186"/>
    </location>
</feature>
<sequence>MSMAAVITGLGGWLPPKIVTNSELCETLDSTDEWIRTRTGIQERRVVTAGLSTRDIAVAAGARALKSAGESATDAVVVATTSADRLCPAVAPEVAHLLGLDTVAAFDLTSACSGFLYGLAVSAGLIAAGTAESVLFIGAEAFTTLVNPADRNTRPIFGDGGGAVVLRAGEPDRMGTLGPIDLGSDGAKADLLAIPAGGSRQRAESGGLGFDAVPTGDWYLHMSGRALYTQAVERMTQSSRTALARAGWQVEDVDWFVGHQANARIVAAVAEELELPAERVAGNIDKVGNTLAASIPLLLTDYVDQGVLRPGDRVLLAAFGAGLSWGATTLVWPELTVDSFR</sequence>
<organism evidence="12 13">
    <name type="scientific">Actinophytocola glycyrrhizae</name>
    <dbReference type="NCBI Taxonomy" id="2044873"/>
    <lineage>
        <taxon>Bacteria</taxon>
        <taxon>Bacillati</taxon>
        <taxon>Actinomycetota</taxon>
        <taxon>Actinomycetes</taxon>
        <taxon>Pseudonocardiales</taxon>
        <taxon>Pseudonocardiaceae</taxon>
    </lineage>
</organism>
<evidence type="ECO:0000256" key="9">
    <source>
        <dbReference type="HAMAP-Rule" id="MF_01815"/>
    </source>
</evidence>
<evidence type="ECO:0000256" key="4">
    <source>
        <dbReference type="ARBA" id="ARBA00022679"/>
    </source>
</evidence>
<evidence type="ECO:0000256" key="5">
    <source>
        <dbReference type="ARBA" id="ARBA00022832"/>
    </source>
</evidence>
<dbReference type="InterPro" id="IPR013751">
    <property type="entry name" value="ACP_syn_III_N"/>
</dbReference>
<protein>
    <recommendedName>
        <fullName evidence="9">Beta-ketoacyl-[acyl-carrier-protein] synthase III</fullName>
        <shortName evidence="9">Beta-ketoacyl-ACP synthase III</shortName>
        <shortName evidence="9">KAS III</shortName>
        <ecNumber evidence="9">2.3.1.180</ecNumber>
    </recommendedName>
    <alternativeName>
        <fullName evidence="9">3-oxoacyl-[acyl-carrier-protein] synthase 3</fullName>
    </alternativeName>
    <alternativeName>
        <fullName evidence="9">3-oxoacyl-[acyl-carrier-protein] synthase III</fullName>
    </alternativeName>
</protein>
<evidence type="ECO:0000256" key="7">
    <source>
        <dbReference type="ARBA" id="ARBA00023160"/>
    </source>
</evidence>
<dbReference type="Pfam" id="PF08545">
    <property type="entry name" value="ACP_syn_III"/>
    <property type="match status" value="1"/>
</dbReference>
<keyword evidence="7 9" id="KW-0275">Fatty acid biosynthesis</keyword>
<keyword evidence="5 9" id="KW-0276">Fatty acid metabolism</keyword>
<comment type="similarity">
    <text evidence="1 9">Belongs to the thiolase-like superfamily. FabH family.</text>
</comment>
<evidence type="ECO:0000256" key="6">
    <source>
        <dbReference type="ARBA" id="ARBA00023098"/>
    </source>
</evidence>
<comment type="subcellular location">
    <subcellularLocation>
        <location evidence="9">Cytoplasm</location>
    </subcellularLocation>
</comment>
<keyword evidence="3 9" id="KW-0444">Lipid biosynthesis</keyword>
<comment type="subunit">
    <text evidence="9">Homodimer.</text>
</comment>
<dbReference type="EMBL" id="JBHSIS010000002">
    <property type="protein sequence ID" value="MFC4852801.1"/>
    <property type="molecule type" value="Genomic_DNA"/>
</dbReference>
<dbReference type="SUPFAM" id="SSF53901">
    <property type="entry name" value="Thiolase-like"/>
    <property type="match status" value="1"/>
</dbReference>
<evidence type="ECO:0000256" key="2">
    <source>
        <dbReference type="ARBA" id="ARBA00022490"/>
    </source>
</evidence>
<dbReference type="InterPro" id="IPR004655">
    <property type="entry name" value="FabH"/>
</dbReference>
<evidence type="ECO:0000259" key="10">
    <source>
        <dbReference type="Pfam" id="PF08541"/>
    </source>
</evidence>
<dbReference type="Pfam" id="PF08541">
    <property type="entry name" value="ACP_syn_III_C"/>
    <property type="match status" value="1"/>
</dbReference>
<dbReference type="HAMAP" id="MF_01815">
    <property type="entry name" value="FabH"/>
    <property type="match status" value="1"/>
</dbReference>
<comment type="caution">
    <text evidence="12">The sequence shown here is derived from an EMBL/GenBank/DDBJ whole genome shotgun (WGS) entry which is preliminary data.</text>
</comment>
<comment type="function">
    <text evidence="9">Catalyzes the condensation reaction of fatty acid synthesis by the addition to an acyl acceptor of two carbons from malonyl-ACP. Catalyzes the first condensation reaction which initiates fatty acid synthesis and may therefore play a role in governing the total rate of fatty acid production. Possesses both acetoacetyl-ACP synthase and acetyl transacylase activities. Its substrate specificity determines the biosynthesis of branched-chain and/or straight-chain of fatty acids.</text>
</comment>
<dbReference type="Proteomes" id="UP001595859">
    <property type="component" value="Unassembled WGS sequence"/>
</dbReference>
<evidence type="ECO:0000256" key="1">
    <source>
        <dbReference type="ARBA" id="ARBA00008642"/>
    </source>
</evidence>
<dbReference type="InterPro" id="IPR016039">
    <property type="entry name" value="Thiolase-like"/>
</dbReference>
<proteinExistence type="inferred from homology"/>
<dbReference type="CDD" id="cd00830">
    <property type="entry name" value="KAS_III"/>
    <property type="match status" value="1"/>
</dbReference>
<evidence type="ECO:0000259" key="11">
    <source>
        <dbReference type="Pfam" id="PF08545"/>
    </source>
</evidence>
<dbReference type="RefSeq" id="WP_378054755.1">
    <property type="nucleotide sequence ID" value="NZ_JBHSIS010000002.1"/>
</dbReference>
<evidence type="ECO:0000256" key="3">
    <source>
        <dbReference type="ARBA" id="ARBA00022516"/>
    </source>
</evidence>
<keyword evidence="2 9" id="KW-0963">Cytoplasm</keyword>
<dbReference type="EC" id="2.3.1.180" evidence="9"/>
<comment type="domain">
    <text evidence="9">The last Arg residue of the ACP-binding site is essential for the weak association between ACP/AcpP and FabH.</text>
</comment>
<feature type="active site" evidence="9">
    <location>
        <position position="289"/>
    </location>
</feature>
<dbReference type="PANTHER" id="PTHR34069">
    <property type="entry name" value="3-OXOACYL-[ACYL-CARRIER-PROTEIN] SYNTHASE 3"/>
    <property type="match status" value="1"/>
</dbReference>
<dbReference type="NCBIfam" id="NF006829">
    <property type="entry name" value="PRK09352.1"/>
    <property type="match status" value="1"/>
</dbReference>
<dbReference type="GO" id="GO:0033818">
    <property type="term" value="F:beta-ketoacyl-acyl-carrier-protein synthase III activity"/>
    <property type="evidence" value="ECO:0007669"/>
    <property type="project" value="UniProtKB-EC"/>
</dbReference>
<name>A0ABV9RWW8_9PSEU</name>
<gene>
    <name evidence="9" type="primary">fabH</name>
    <name evidence="12" type="ORF">ACFPCV_04730</name>
</gene>
<feature type="active site" evidence="9">
    <location>
        <position position="259"/>
    </location>
</feature>
<comment type="catalytic activity">
    <reaction evidence="9">
        <text>malonyl-[ACP] + acetyl-CoA + H(+) = 3-oxobutanoyl-[ACP] + CO2 + CoA</text>
        <dbReference type="Rhea" id="RHEA:12080"/>
        <dbReference type="Rhea" id="RHEA-COMP:9623"/>
        <dbReference type="Rhea" id="RHEA-COMP:9625"/>
        <dbReference type="ChEBI" id="CHEBI:15378"/>
        <dbReference type="ChEBI" id="CHEBI:16526"/>
        <dbReference type="ChEBI" id="CHEBI:57287"/>
        <dbReference type="ChEBI" id="CHEBI:57288"/>
        <dbReference type="ChEBI" id="CHEBI:78449"/>
        <dbReference type="ChEBI" id="CHEBI:78450"/>
        <dbReference type="EC" id="2.3.1.180"/>
    </reaction>
</comment>
<dbReference type="PANTHER" id="PTHR34069:SF2">
    <property type="entry name" value="BETA-KETOACYL-[ACYL-CARRIER-PROTEIN] SYNTHASE III"/>
    <property type="match status" value="1"/>
</dbReference>
<keyword evidence="8 9" id="KW-0012">Acyltransferase</keyword>
<dbReference type="NCBIfam" id="TIGR00747">
    <property type="entry name" value="fabH"/>
    <property type="match status" value="1"/>
</dbReference>
<keyword evidence="6 9" id="KW-0443">Lipid metabolism</keyword>
<accession>A0ABV9RWW8</accession>
<keyword evidence="4 9" id="KW-0808">Transferase</keyword>
<keyword evidence="9" id="KW-0511">Multifunctional enzyme</keyword>
<comment type="pathway">
    <text evidence="9">Lipid metabolism; fatty acid biosynthesis.</text>
</comment>
<evidence type="ECO:0000256" key="8">
    <source>
        <dbReference type="ARBA" id="ARBA00023315"/>
    </source>
</evidence>
<evidence type="ECO:0000313" key="12">
    <source>
        <dbReference type="EMBL" id="MFC4852801.1"/>
    </source>
</evidence>
<evidence type="ECO:0000313" key="13">
    <source>
        <dbReference type="Proteomes" id="UP001595859"/>
    </source>
</evidence>
<dbReference type="InterPro" id="IPR013747">
    <property type="entry name" value="ACP_syn_III_C"/>
</dbReference>
<feature type="region of interest" description="ACP-binding" evidence="9">
    <location>
        <begin position="260"/>
        <end position="264"/>
    </location>
</feature>
<reference evidence="13" key="1">
    <citation type="journal article" date="2019" name="Int. J. Syst. Evol. Microbiol.">
        <title>The Global Catalogue of Microorganisms (GCM) 10K type strain sequencing project: providing services to taxonomists for standard genome sequencing and annotation.</title>
        <authorList>
            <consortium name="The Broad Institute Genomics Platform"/>
            <consortium name="The Broad Institute Genome Sequencing Center for Infectious Disease"/>
            <person name="Wu L."/>
            <person name="Ma J."/>
        </authorList>
    </citation>
    <scope>NUCLEOTIDE SEQUENCE [LARGE SCALE GENOMIC DNA]</scope>
    <source>
        <strain evidence="13">ZS-22-S1</strain>
    </source>
</reference>
<feature type="active site" evidence="9">
    <location>
        <position position="112"/>
    </location>
</feature>
<keyword evidence="13" id="KW-1185">Reference proteome</keyword>